<dbReference type="InterPro" id="IPR020846">
    <property type="entry name" value="MFS_dom"/>
</dbReference>
<dbReference type="Gene3D" id="1.20.1250.20">
    <property type="entry name" value="MFS general substrate transporter like domains"/>
    <property type="match status" value="1"/>
</dbReference>
<organism evidence="8 9">
    <name type="scientific">Sulfobacillus thermosulfidooxidans</name>
    <dbReference type="NCBI Taxonomy" id="28034"/>
    <lineage>
        <taxon>Bacteria</taxon>
        <taxon>Bacillati</taxon>
        <taxon>Bacillota</taxon>
        <taxon>Clostridia</taxon>
        <taxon>Eubacteriales</taxon>
        <taxon>Clostridiales Family XVII. Incertae Sedis</taxon>
        <taxon>Sulfobacillus</taxon>
    </lineage>
</organism>
<dbReference type="Proteomes" id="UP000242705">
    <property type="component" value="Unassembled WGS sequence"/>
</dbReference>
<feature type="transmembrane region" description="Helical" evidence="6">
    <location>
        <begin position="240"/>
        <end position="264"/>
    </location>
</feature>
<comment type="caution">
    <text evidence="8">The sequence shown here is derived from an EMBL/GenBank/DDBJ whole genome shotgun (WGS) entry which is preliminary data.</text>
</comment>
<feature type="transmembrane region" description="Helical" evidence="6">
    <location>
        <begin position="168"/>
        <end position="188"/>
    </location>
</feature>
<protein>
    <recommendedName>
        <fullName evidence="7">Major facilitator superfamily (MFS) profile domain-containing protein</fullName>
    </recommendedName>
</protein>
<accession>A0A2T2WT92</accession>
<feature type="transmembrane region" description="Helical" evidence="6">
    <location>
        <begin position="398"/>
        <end position="419"/>
    </location>
</feature>
<keyword evidence="5 6" id="KW-0472">Membrane</keyword>
<evidence type="ECO:0000313" key="8">
    <source>
        <dbReference type="EMBL" id="PSR25469.1"/>
    </source>
</evidence>
<dbReference type="PANTHER" id="PTHR23508:SF10">
    <property type="entry name" value="CARBOXYLIC ACID TRANSPORTER PROTEIN HOMOLOG"/>
    <property type="match status" value="1"/>
</dbReference>
<feature type="transmembrane region" description="Helical" evidence="6">
    <location>
        <begin position="333"/>
        <end position="357"/>
    </location>
</feature>
<dbReference type="EMBL" id="PXYX01000029">
    <property type="protein sequence ID" value="PSR25469.1"/>
    <property type="molecule type" value="Genomic_DNA"/>
</dbReference>
<feature type="transmembrane region" description="Helical" evidence="6">
    <location>
        <begin position="369"/>
        <end position="392"/>
    </location>
</feature>
<evidence type="ECO:0000256" key="3">
    <source>
        <dbReference type="ARBA" id="ARBA00022692"/>
    </source>
</evidence>
<dbReference type="Pfam" id="PF00083">
    <property type="entry name" value="Sugar_tr"/>
    <property type="match status" value="1"/>
</dbReference>
<dbReference type="GO" id="GO:0005886">
    <property type="term" value="C:plasma membrane"/>
    <property type="evidence" value="ECO:0007669"/>
    <property type="project" value="UniProtKB-SubCell"/>
</dbReference>
<keyword evidence="2" id="KW-0813">Transport</keyword>
<sequence>MCRRRIMRDSLTPRLRWATGIAVGLDGYNLTVVTASLIALTRQFHLSDFATIELALGTLFGSLLGGILAGTLTDHVGRLKVFTYDLWFFILFSLTSALSPSFGILLVSRIFLGFAIGADYAIAPAYVAEFSPSKNRGFQLGFIWLMWPIGTTLSFVLSGIIFSVVPPLIAWRIVFALAALPAAVGIWLRKSLPESPRWLIAMGQEDQGHQLIDTYQLEPVNYSYPDPHTTSFRQSFVNRWILILGTWFFLTMASYGMGLILPVMLTRSGLTGQMGAIWGTALVNVGGIVGSFMAMWHLDRIGCKSLQIVGFGIASLMLGLVAALTAASHVAPFVIILLLTIGETMSMYGPGTVTGIYPAELFPTHRRATALGVATAVSRLGAIAGALLFGLINQQGGLSPVAGVAALIMLGGSLLTWIFGTETRQRSLEDLNAPSGVFDRSEML</sequence>
<evidence type="ECO:0000256" key="2">
    <source>
        <dbReference type="ARBA" id="ARBA00022448"/>
    </source>
</evidence>
<keyword evidence="3 6" id="KW-0812">Transmembrane</keyword>
<evidence type="ECO:0000256" key="4">
    <source>
        <dbReference type="ARBA" id="ARBA00022989"/>
    </source>
</evidence>
<dbReference type="SUPFAM" id="SSF103473">
    <property type="entry name" value="MFS general substrate transporter"/>
    <property type="match status" value="1"/>
</dbReference>
<dbReference type="InterPro" id="IPR005829">
    <property type="entry name" value="Sugar_transporter_CS"/>
</dbReference>
<evidence type="ECO:0000313" key="9">
    <source>
        <dbReference type="Proteomes" id="UP000242705"/>
    </source>
</evidence>
<dbReference type="GO" id="GO:0046943">
    <property type="term" value="F:carboxylic acid transmembrane transporter activity"/>
    <property type="evidence" value="ECO:0007669"/>
    <property type="project" value="TreeGrafter"/>
</dbReference>
<gene>
    <name evidence="8" type="ORF">C7B47_12065</name>
</gene>
<keyword evidence="4 6" id="KW-1133">Transmembrane helix</keyword>
<feature type="transmembrane region" description="Helical" evidence="6">
    <location>
        <begin position="21"/>
        <end position="40"/>
    </location>
</feature>
<feature type="domain" description="Major facilitator superfamily (MFS) profile" evidence="7">
    <location>
        <begin position="15"/>
        <end position="424"/>
    </location>
</feature>
<feature type="transmembrane region" description="Helical" evidence="6">
    <location>
        <begin position="84"/>
        <end position="104"/>
    </location>
</feature>
<feature type="transmembrane region" description="Helical" evidence="6">
    <location>
        <begin position="276"/>
        <end position="296"/>
    </location>
</feature>
<dbReference type="PROSITE" id="PS50850">
    <property type="entry name" value="MFS"/>
    <property type="match status" value="1"/>
</dbReference>
<proteinExistence type="predicted"/>
<comment type="subcellular location">
    <subcellularLocation>
        <location evidence="1">Cell membrane</location>
        <topology evidence="1">Multi-pass membrane protein</topology>
    </subcellularLocation>
</comment>
<dbReference type="AlphaFoldDB" id="A0A2T2WT92"/>
<feature type="transmembrane region" description="Helical" evidence="6">
    <location>
        <begin position="140"/>
        <end position="162"/>
    </location>
</feature>
<evidence type="ECO:0000256" key="1">
    <source>
        <dbReference type="ARBA" id="ARBA00004651"/>
    </source>
</evidence>
<dbReference type="InterPro" id="IPR005828">
    <property type="entry name" value="MFS_sugar_transport-like"/>
</dbReference>
<dbReference type="PANTHER" id="PTHR23508">
    <property type="entry name" value="CARBOXYLIC ACID TRANSPORTER PROTEIN HOMOLOG"/>
    <property type="match status" value="1"/>
</dbReference>
<name>A0A2T2WT92_SULTH</name>
<feature type="transmembrane region" description="Helical" evidence="6">
    <location>
        <begin position="110"/>
        <end position="128"/>
    </location>
</feature>
<evidence type="ECO:0000256" key="6">
    <source>
        <dbReference type="SAM" id="Phobius"/>
    </source>
</evidence>
<evidence type="ECO:0000256" key="5">
    <source>
        <dbReference type="ARBA" id="ARBA00023136"/>
    </source>
</evidence>
<feature type="transmembrane region" description="Helical" evidence="6">
    <location>
        <begin position="308"/>
        <end position="327"/>
    </location>
</feature>
<evidence type="ECO:0000259" key="7">
    <source>
        <dbReference type="PROSITE" id="PS50850"/>
    </source>
</evidence>
<dbReference type="PROSITE" id="PS00217">
    <property type="entry name" value="SUGAR_TRANSPORT_2"/>
    <property type="match status" value="1"/>
</dbReference>
<dbReference type="InterPro" id="IPR036259">
    <property type="entry name" value="MFS_trans_sf"/>
</dbReference>
<reference evidence="8 9" key="1">
    <citation type="journal article" date="2014" name="BMC Genomics">
        <title>Comparison of environmental and isolate Sulfobacillus genomes reveals diverse carbon, sulfur, nitrogen, and hydrogen metabolisms.</title>
        <authorList>
            <person name="Justice N.B."/>
            <person name="Norman A."/>
            <person name="Brown C.T."/>
            <person name="Singh A."/>
            <person name="Thomas B.C."/>
            <person name="Banfield J.F."/>
        </authorList>
    </citation>
    <scope>NUCLEOTIDE SEQUENCE [LARGE SCALE GENOMIC DNA]</scope>
    <source>
        <strain evidence="8">AMDSBA5</strain>
    </source>
</reference>
<feature type="transmembrane region" description="Helical" evidence="6">
    <location>
        <begin position="52"/>
        <end position="72"/>
    </location>
</feature>